<gene>
    <name evidence="1" type="ORF">RFULGI_LOCUS17005</name>
</gene>
<dbReference type="Proteomes" id="UP000789396">
    <property type="component" value="Unassembled WGS sequence"/>
</dbReference>
<protein>
    <submittedName>
        <fullName evidence="1">10002_t:CDS:1</fullName>
    </submittedName>
</protein>
<dbReference type="AlphaFoldDB" id="A0A9N9JRI2"/>
<feature type="non-terminal residue" evidence="1">
    <location>
        <position position="1"/>
    </location>
</feature>
<dbReference type="EMBL" id="CAJVPZ010063891">
    <property type="protein sequence ID" value="CAG8793744.1"/>
    <property type="molecule type" value="Genomic_DNA"/>
</dbReference>
<accession>A0A9N9JRI2</accession>
<keyword evidence="2" id="KW-1185">Reference proteome</keyword>
<dbReference type="InterPro" id="IPR036537">
    <property type="entry name" value="Adaptor_Cbl_N_dom_sf"/>
</dbReference>
<proteinExistence type="predicted"/>
<dbReference type="OrthoDB" id="2323844at2759"/>
<evidence type="ECO:0000313" key="1">
    <source>
        <dbReference type="EMBL" id="CAG8793744.1"/>
    </source>
</evidence>
<feature type="non-terminal residue" evidence="1">
    <location>
        <position position="87"/>
    </location>
</feature>
<comment type="caution">
    <text evidence="1">The sequence shown here is derived from an EMBL/GenBank/DDBJ whole genome shotgun (WGS) entry which is preliminary data.</text>
</comment>
<name>A0A9N9JRI2_9GLOM</name>
<dbReference type="GO" id="GO:0007166">
    <property type="term" value="P:cell surface receptor signaling pathway"/>
    <property type="evidence" value="ECO:0007669"/>
    <property type="project" value="InterPro"/>
</dbReference>
<sequence>VVAAFDYQESFEQNIRMDKILGVIAVVGQASRNFDPLITNIIELVKSILDVYENVQFNKKICDCLIDRVESVEMAIKSLKRHKDEDA</sequence>
<dbReference type="Gene3D" id="1.20.930.20">
    <property type="entry name" value="Adaptor protein Cbl, N-terminal domain"/>
    <property type="match status" value="1"/>
</dbReference>
<evidence type="ECO:0000313" key="2">
    <source>
        <dbReference type="Proteomes" id="UP000789396"/>
    </source>
</evidence>
<organism evidence="1 2">
    <name type="scientific">Racocetra fulgida</name>
    <dbReference type="NCBI Taxonomy" id="60492"/>
    <lineage>
        <taxon>Eukaryota</taxon>
        <taxon>Fungi</taxon>
        <taxon>Fungi incertae sedis</taxon>
        <taxon>Mucoromycota</taxon>
        <taxon>Glomeromycotina</taxon>
        <taxon>Glomeromycetes</taxon>
        <taxon>Diversisporales</taxon>
        <taxon>Gigasporaceae</taxon>
        <taxon>Racocetra</taxon>
    </lineage>
</organism>
<reference evidence="1" key="1">
    <citation type="submission" date="2021-06" db="EMBL/GenBank/DDBJ databases">
        <authorList>
            <person name="Kallberg Y."/>
            <person name="Tangrot J."/>
            <person name="Rosling A."/>
        </authorList>
    </citation>
    <scope>NUCLEOTIDE SEQUENCE</scope>
    <source>
        <strain evidence="1">IN212</strain>
    </source>
</reference>